<sequence>LRVHKVYNADQTGVFFEYLLKRSINARGSKTVWVRHGGKDKERVTAMLLGDWAGGKYSPFLVLKSNRSTIASGDKENWEKRRGFGIHVWKEAKEIMQTCDVELYANPSAW</sequence>
<dbReference type="OrthoDB" id="88627at2759"/>
<evidence type="ECO:0000313" key="2">
    <source>
        <dbReference type="Proteomes" id="UP000688947"/>
    </source>
</evidence>
<comment type="caution">
    <text evidence="1">The sequence shown here is derived from an EMBL/GenBank/DDBJ whole genome shotgun (WGS) entry which is preliminary data.</text>
</comment>
<gene>
    <name evidence="1" type="ORF">JG687_00019109</name>
</gene>
<feature type="non-terminal residue" evidence="1">
    <location>
        <position position="1"/>
    </location>
</feature>
<dbReference type="VEuPathDB" id="FungiDB:PC110_g13472"/>
<dbReference type="Proteomes" id="UP000688947">
    <property type="component" value="Unassembled WGS sequence"/>
</dbReference>
<evidence type="ECO:0000313" key="1">
    <source>
        <dbReference type="EMBL" id="KAG6942366.1"/>
    </source>
</evidence>
<name>A0A8T1TM32_9STRA</name>
<reference evidence="1" key="1">
    <citation type="submission" date="2021-01" db="EMBL/GenBank/DDBJ databases">
        <title>Phytophthora aleatoria, a newly-described species from Pinus radiata is distinct from Phytophthora cactorum isolates based on comparative genomics.</title>
        <authorList>
            <person name="Mcdougal R."/>
            <person name="Panda P."/>
            <person name="Williams N."/>
            <person name="Studholme D.J."/>
        </authorList>
    </citation>
    <scope>NUCLEOTIDE SEQUENCE</scope>
    <source>
        <strain evidence="1">NZFS 3830</strain>
    </source>
</reference>
<accession>A0A8T1TM32</accession>
<dbReference type="EMBL" id="JAENGZ010003011">
    <property type="protein sequence ID" value="KAG6942366.1"/>
    <property type="molecule type" value="Genomic_DNA"/>
</dbReference>
<organism evidence="1 2">
    <name type="scientific">Phytophthora cactorum</name>
    <dbReference type="NCBI Taxonomy" id="29920"/>
    <lineage>
        <taxon>Eukaryota</taxon>
        <taxon>Sar</taxon>
        <taxon>Stramenopiles</taxon>
        <taxon>Oomycota</taxon>
        <taxon>Peronosporomycetes</taxon>
        <taxon>Peronosporales</taxon>
        <taxon>Peronosporaceae</taxon>
        <taxon>Phytophthora</taxon>
    </lineage>
</organism>
<proteinExistence type="predicted"/>
<dbReference type="AlphaFoldDB" id="A0A8T1TM32"/>
<protein>
    <submittedName>
        <fullName evidence="1">Uncharacterized protein</fullName>
    </submittedName>
</protein>